<comment type="caution">
    <text evidence="3">The sequence shown here is derived from an EMBL/GenBank/DDBJ whole genome shotgun (WGS) entry which is preliminary data.</text>
</comment>
<dbReference type="InterPro" id="IPR034660">
    <property type="entry name" value="DinB/YfiT-like"/>
</dbReference>
<evidence type="ECO:0000313" key="4">
    <source>
        <dbReference type="Proteomes" id="UP001500928"/>
    </source>
</evidence>
<gene>
    <name evidence="3" type="ORF">GCM10023200_15050</name>
</gene>
<dbReference type="InterPro" id="IPR017518">
    <property type="entry name" value="CHP03084"/>
</dbReference>
<dbReference type="Pfam" id="PF11716">
    <property type="entry name" value="MDMPI_N"/>
    <property type="match status" value="1"/>
</dbReference>
<feature type="domain" description="tRNA wybutosine-synthesis" evidence="1">
    <location>
        <begin position="186"/>
        <end position="228"/>
    </location>
</feature>
<dbReference type="Gene3D" id="1.20.120.450">
    <property type="entry name" value="dinb family like domain"/>
    <property type="match status" value="1"/>
</dbReference>
<feature type="domain" description="Mycothiol-dependent maleylpyruvate isomerase metal-binding" evidence="2">
    <location>
        <begin position="12"/>
        <end position="148"/>
    </location>
</feature>
<reference evidence="4" key="1">
    <citation type="journal article" date="2019" name="Int. J. Syst. Evol. Microbiol.">
        <title>The Global Catalogue of Microorganisms (GCM) 10K type strain sequencing project: providing services to taxonomists for standard genome sequencing and annotation.</title>
        <authorList>
            <consortium name="The Broad Institute Genomics Platform"/>
            <consortium name="The Broad Institute Genome Sequencing Center for Infectious Disease"/>
            <person name="Wu L."/>
            <person name="Ma J."/>
        </authorList>
    </citation>
    <scope>NUCLEOTIDE SEQUENCE [LARGE SCALE GENOMIC DNA]</scope>
    <source>
        <strain evidence="4">JCM 17979</strain>
    </source>
</reference>
<dbReference type="InterPro" id="IPR017517">
    <property type="entry name" value="Maleyloyr_isom"/>
</dbReference>
<keyword evidence="4" id="KW-1185">Reference proteome</keyword>
<sequence length="270" mass="28574">MAVRMDELLADLEAETAVVLDLVADLDDAGIATPTTAEGWTIRDQLTHLAYFDETATLAAVDPERFRREAAGLAARGDDFPDQVAAEHAHLPAAAVRGWLARTRAEFVAVFGGLDPSTRLPWYGPDMSAASSATARLMETWAHGQDVADALGVTREPTDRLRHIAHLGVRTAGFAFALRGLPVPDAPVRVELDAPSGERWAWGPEDAADRVTGPALDFCLAVTQRRHRDDTALQVSGPTASAWMAIAQAFAGAPADGRAPGAVPTPGSPS</sequence>
<dbReference type="InterPro" id="IPR013917">
    <property type="entry name" value="tRNA_wybutosine-synth"/>
</dbReference>
<dbReference type="SUPFAM" id="SSF109854">
    <property type="entry name" value="DinB/YfiT-like putative metalloenzymes"/>
    <property type="match status" value="1"/>
</dbReference>
<organism evidence="3 4">
    <name type="scientific">Actinomycetospora chlora</name>
    <dbReference type="NCBI Taxonomy" id="663608"/>
    <lineage>
        <taxon>Bacteria</taxon>
        <taxon>Bacillati</taxon>
        <taxon>Actinomycetota</taxon>
        <taxon>Actinomycetes</taxon>
        <taxon>Pseudonocardiales</taxon>
        <taxon>Pseudonocardiaceae</taxon>
        <taxon>Actinomycetospora</taxon>
    </lineage>
</organism>
<dbReference type="Pfam" id="PF08608">
    <property type="entry name" value="Wyosine_form"/>
    <property type="match status" value="1"/>
</dbReference>
<dbReference type="NCBIfam" id="TIGR03083">
    <property type="entry name" value="maleylpyruvate isomerase family mycothiol-dependent enzyme"/>
    <property type="match status" value="1"/>
</dbReference>
<proteinExistence type="predicted"/>
<name>A0ABP9ALQ2_9PSEU</name>
<protein>
    <submittedName>
        <fullName evidence="3">TIGR03084 family metal-binding protein</fullName>
    </submittedName>
</protein>
<dbReference type="RefSeq" id="WP_345412529.1">
    <property type="nucleotide sequence ID" value="NZ_BAABHO010000009.1"/>
</dbReference>
<accession>A0ABP9ALQ2</accession>
<dbReference type="Proteomes" id="UP001500928">
    <property type="component" value="Unassembled WGS sequence"/>
</dbReference>
<dbReference type="NCBIfam" id="TIGR03084">
    <property type="entry name" value="TIGR03084 family metal-binding protein"/>
    <property type="match status" value="1"/>
</dbReference>
<evidence type="ECO:0000259" key="1">
    <source>
        <dbReference type="Pfam" id="PF08608"/>
    </source>
</evidence>
<evidence type="ECO:0000259" key="2">
    <source>
        <dbReference type="Pfam" id="PF11716"/>
    </source>
</evidence>
<evidence type="ECO:0000313" key="3">
    <source>
        <dbReference type="EMBL" id="GAA4782574.1"/>
    </source>
</evidence>
<dbReference type="InterPro" id="IPR024344">
    <property type="entry name" value="MDMPI_metal-binding"/>
</dbReference>
<dbReference type="EMBL" id="BAABHO010000009">
    <property type="protein sequence ID" value="GAA4782574.1"/>
    <property type="molecule type" value="Genomic_DNA"/>
</dbReference>